<organism evidence="2 3">
    <name type="scientific">Durusdinium trenchii</name>
    <dbReference type="NCBI Taxonomy" id="1381693"/>
    <lineage>
        <taxon>Eukaryota</taxon>
        <taxon>Sar</taxon>
        <taxon>Alveolata</taxon>
        <taxon>Dinophyceae</taxon>
        <taxon>Suessiales</taxon>
        <taxon>Symbiodiniaceae</taxon>
        <taxon>Durusdinium</taxon>
    </lineage>
</organism>
<evidence type="ECO:0000313" key="2">
    <source>
        <dbReference type="EMBL" id="CAK9051326.1"/>
    </source>
</evidence>
<proteinExistence type="predicted"/>
<sequence length="310" mass="35727">MLHKLYRGYARRQTRARQGTLRRWHHSDDAQRLVAAFSKDIKDLGFLTPDCVLFEIDWACRVRRCSQGRLLNDPAAPDVGSLLKGLLKMLYTVETVLHTAFATQPIVSVAGLESAILKMPAFKQVASFKDADIGELQRHPEVLRRLRLDDPAMPSLPIPKTFPKLSHDDIIKGLVESLPKKFWDWNDQNGWNLEKGLTFVAEQNGFLDSRLLGVFVQQEFLFRTILCIYKQRELKFGGRDITNSVRKALQQVESVQCDSQTPLHCCDWKLWEKMLANFSKLKYCSERFEFVQELTIKSFTERFESASMLG</sequence>
<dbReference type="Proteomes" id="UP001642464">
    <property type="component" value="Unassembled WGS sequence"/>
</dbReference>
<reference evidence="2 3" key="1">
    <citation type="submission" date="2024-02" db="EMBL/GenBank/DDBJ databases">
        <authorList>
            <person name="Chen Y."/>
            <person name="Shah S."/>
            <person name="Dougan E. K."/>
            <person name="Thang M."/>
            <person name="Chan C."/>
        </authorList>
    </citation>
    <scope>NUCLEOTIDE SEQUENCE [LARGE SCALE GENOMIC DNA]</scope>
</reference>
<evidence type="ECO:0000313" key="3">
    <source>
        <dbReference type="Proteomes" id="UP001642464"/>
    </source>
</evidence>
<dbReference type="EMBL" id="CAXAMM010022157">
    <property type="protein sequence ID" value="CAK9051316.1"/>
    <property type="molecule type" value="Genomic_DNA"/>
</dbReference>
<keyword evidence="3" id="KW-1185">Reference proteome</keyword>
<gene>
    <name evidence="1" type="ORF">SCF082_LOCUS28178</name>
    <name evidence="2" type="ORF">SCF082_LOCUS28184</name>
</gene>
<dbReference type="EMBL" id="CAXAMM010022168">
    <property type="protein sequence ID" value="CAK9051326.1"/>
    <property type="molecule type" value="Genomic_DNA"/>
</dbReference>
<evidence type="ECO:0000313" key="1">
    <source>
        <dbReference type="EMBL" id="CAK9051316.1"/>
    </source>
</evidence>
<protein>
    <submittedName>
        <fullName evidence="2">Uncharacterized protein</fullName>
    </submittedName>
</protein>
<name>A0ABP0MIL9_9DINO</name>
<accession>A0ABP0MIL9</accession>
<comment type="caution">
    <text evidence="2">The sequence shown here is derived from an EMBL/GenBank/DDBJ whole genome shotgun (WGS) entry which is preliminary data.</text>
</comment>